<dbReference type="Proteomes" id="UP000321617">
    <property type="component" value="Unassembled WGS sequence"/>
</dbReference>
<feature type="transmembrane region" description="Helical" evidence="1">
    <location>
        <begin position="53"/>
        <end position="72"/>
    </location>
</feature>
<evidence type="ECO:0000256" key="1">
    <source>
        <dbReference type="SAM" id="Phobius"/>
    </source>
</evidence>
<dbReference type="OrthoDB" id="3668204at2"/>
<reference evidence="2 3" key="1">
    <citation type="journal article" date="2013" name="Stand. Genomic Sci.">
        <title>Genomic Encyclopedia of Type Strains, Phase I: The one thousand microbial genomes (KMG-I) project.</title>
        <authorList>
            <person name="Kyrpides N.C."/>
            <person name="Woyke T."/>
            <person name="Eisen J.A."/>
            <person name="Garrity G."/>
            <person name="Lilburn T.G."/>
            <person name="Beck B.J."/>
            <person name="Whitman W.B."/>
            <person name="Hugenholtz P."/>
            <person name="Klenk H.P."/>
        </authorList>
    </citation>
    <scope>NUCLEOTIDE SEQUENCE [LARGE SCALE GENOMIC DNA]</scope>
    <source>
        <strain evidence="2 3">DSM 45044</strain>
    </source>
</reference>
<comment type="caution">
    <text evidence="2">The sequence shown here is derived from an EMBL/GenBank/DDBJ whole genome shotgun (WGS) entry which is preliminary data.</text>
</comment>
<accession>A0A562V9D4</accession>
<evidence type="ECO:0000313" key="2">
    <source>
        <dbReference type="EMBL" id="TWJ14491.1"/>
    </source>
</evidence>
<evidence type="ECO:0000313" key="3">
    <source>
        <dbReference type="Proteomes" id="UP000321617"/>
    </source>
</evidence>
<dbReference type="AlphaFoldDB" id="A0A562V9D4"/>
<proteinExistence type="predicted"/>
<name>A0A562V9D4_9ACTN</name>
<protein>
    <submittedName>
        <fullName evidence="2">Uncharacterized protein</fullName>
    </submittedName>
</protein>
<organism evidence="2 3">
    <name type="scientific">Stackebrandtia albiflava</name>
    <dbReference type="NCBI Taxonomy" id="406432"/>
    <lineage>
        <taxon>Bacteria</taxon>
        <taxon>Bacillati</taxon>
        <taxon>Actinomycetota</taxon>
        <taxon>Actinomycetes</taxon>
        <taxon>Glycomycetales</taxon>
        <taxon>Glycomycetaceae</taxon>
        <taxon>Stackebrandtia</taxon>
    </lineage>
</organism>
<keyword evidence="1" id="KW-0812">Transmembrane</keyword>
<gene>
    <name evidence="2" type="ORF">LX16_0175</name>
</gene>
<sequence>MSHRRFALAHDAENTVSRQWLLPGERLLYVSTRTDVLVEMPRRNRDGKFKSPLILRILKWTFLFPILLWLIMEAGDFGTGGKKRPATVVAFGPDPRCLASGHLAPGVKRNRGFWVLTDRRFAYLQADPTGDVDIAPEEPVDVKTAIANLRNKIPVSNAAPSLPPEPVRLTPVFEYSHGQFSTQGVVARELPRSYRPRTARYQRVLLPDGSGVDLLYAIDDPERSGR</sequence>
<keyword evidence="3" id="KW-1185">Reference proteome</keyword>
<dbReference type="EMBL" id="VLLL01000005">
    <property type="protein sequence ID" value="TWJ14491.1"/>
    <property type="molecule type" value="Genomic_DNA"/>
</dbReference>
<keyword evidence="1" id="KW-1133">Transmembrane helix</keyword>
<keyword evidence="1" id="KW-0472">Membrane</keyword>
<dbReference type="RefSeq" id="WP_147131588.1">
    <property type="nucleotide sequence ID" value="NZ_BAABIJ010000001.1"/>
</dbReference>